<evidence type="ECO:0000256" key="7">
    <source>
        <dbReference type="ARBA" id="ARBA00023027"/>
    </source>
</evidence>
<keyword evidence="5" id="KW-0408">Iron</keyword>
<keyword evidence="3" id="KW-0479">Metal-binding</keyword>
<organism evidence="9">
    <name type="scientific">marine metagenome</name>
    <dbReference type="NCBI Taxonomy" id="408172"/>
    <lineage>
        <taxon>unclassified sequences</taxon>
        <taxon>metagenomes</taxon>
        <taxon>ecological metagenomes</taxon>
    </lineage>
</organism>
<dbReference type="SUPFAM" id="SSF55961">
    <property type="entry name" value="Bet v1-like"/>
    <property type="match status" value="1"/>
</dbReference>
<dbReference type="GO" id="GO:0051537">
    <property type="term" value="F:2 iron, 2 sulfur cluster binding"/>
    <property type="evidence" value="ECO:0007669"/>
    <property type="project" value="UniProtKB-KW"/>
</dbReference>
<dbReference type="EMBL" id="UINC01191866">
    <property type="protein sequence ID" value="SVE06717.1"/>
    <property type="molecule type" value="Genomic_DNA"/>
</dbReference>
<dbReference type="Pfam" id="PF00355">
    <property type="entry name" value="Rieske"/>
    <property type="match status" value="1"/>
</dbReference>
<dbReference type="Gene3D" id="3.90.380.10">
    <property type="entry name" value="Naphthalene 1,2-dioxygenase Alpha Subunit, Chain A, domain 1"/>
    <property type="match status" value="1"/>
</dbReference>
<dbReference type="PANTHER" id="PTHR43756:SF5">
    <property type="entry name" value="CHOLINE MONOOXYGENASE, CHLOROPLASTIC"/>
    <property type="match status" value="1"/>
</dbReference>
<dbReference type="InterPro" id="IPR001663">
    <property type="entry name" value="Rng_hydr_dOase-A"/>
</dbReference>
<keyword evidence="7" id="KW-0520">NAD</keyword>
<dbReference type="CDD" id="cd03469">
    <property type="entry name" value="Rieske_RO_Alpha_N"/>
    <property type="match status" value="1"/>
</dbReference>
<keyword evidence="6" id="KW-0411">Iron-sulfur</keyword>
<dbReference type="Gene3D" id="2.102.10.10">
    <property type="entry name" value="Rieske [2Fe-2S] iron-sulphur domain"/>
    <property type="match status" value="1"/>
</dbReference>
<dbReference type="Pfam" id="PF00848">
    <property type="entry name" value="Ring_hydroxyl_A"/>
    <property type="match status" value="1"/>
</dbReference>
<dbReference type="AlphaFoldDB" id="A0A383AFX7"/>
<evidence type="ECO:0000256" key="5">
    <source>
        <dbReference type="ARBA" id="ARBA00023004"/>
    </source>
</evidence>
<dbReference type="InterPro" id="IPR036922">
    <property type="entry name" value="Rieske_2Fe-2S_sf"/>
</dbReference>
<evidence type="ECO:0000256" key="2">
    <source>
        <dbReference type="ARBA" id="ARBA00022714"/>
    </source>
</evidence>
<dbReference type="PROSITE" id="PS00570">
    <property type="entry name" value="RING_HYDROXYL_ALPHA"/>
    <property type="match status" value="1"/>
</dbReference>
<accession>A0A383AFX7</accession>
<dbReference type="PANTHER" id="PTHR43756">
    <property type="entry name" value="CHOLINE MONOOXYGENASE, CHLOROPLASTIC"/>
    <property type="match status" value="1"/>
</dbReference>
<name>A0A383AFX7_9ZZZZ</name>
<sequence>QDYMLQERDKIWARTWLVAGVLQDVEEPGDFFVFDLEPESIIVSRSENGELHAFFNVCQHRGAKVLLTERGNMATYTCPYHGWVYKNDGRLAHVPDEDRFSRGLPRQELGLKPLRIDTLAGMVWICMDPEAPSLREYLGPVIEMIEPFRPQDMCLVEDQTCRLECNWKAVFDNFGELYHVEHIHPQHELIFDCPTSTAEYFSHGHTRVLINGFTVNSRLPIPDEVPPTQWAQLGTLGMNRHDYQGRVLDVRR</sequence>
<comment type="cofactor">
    <cofactor evidence="1">
        <name>Fe cation</name>
        <dbReference type="ChEBI" id="CHEBI:24875"/>
    </cofactor>
</comment>
<dbReference type="GO" id="GO:0016491">
    <property type="term" value="F:oxidoreductase activity"/>
    <property type="evidence" value="ECO:0007669"/>
    <property type="project" value="UniProtKB-KW"/>
</dbReference>
<keyword evidence="2" id="KW-0001">2Fe-2S</keyword>
<feature type="domain" description="Rieske" evidence="8">
    <location>
        <begin position="18"/>
        <end position="125"/>
    </location>
</feature>
<evidence type="ECO:0000256" key="1">
    <source>
        <dbReference type="ARBA" id="ARBA00001962"/>
    </source>
</evidence>
<dbReference type="InterPro" id="IPR017941">
    <property type="entry name" value="Rieske_2Fe-2S"/>
</dbReference>
<evidence type="ECO:0000256" key="6">
    <source>
        <dbReference type="ARBA" id="ARBA00023014"/>
    </source>
</evidence>
<reference evidence="9" key="1">
    <citation type="submission" date="2018-05" db="EMBL/GenBank/DDBJ databases">
        <authorList>
            <person name="Lanie J.A."/>
            <person name="Ng W.-L."/>
            <person name="Kazmierczak K.M."/>
            <person name="Andrzejewski T.M."/>
            <person name="Davidsen T.M."/>
            <person name="Wayne K.J."/>
            <person name="Tettelin H."/>
            <person name="Glass J.I."/>
            <person name="Rusch D."/>
            <person name="Podicherti R."/>
            <person name="Tsui H.-C.T."/>
            <person name="Winkler M.E."/>
        </authorList>
    </citation>
    <scope>NUCLEOTIDE SEQUENCE</scope>
</reference>
<dbReference type="PROSITE" id="PS51296">
    <property type="entry name" value="RIESKE"/>
    <property type="match status" value="1"/>
</dbReference>
<evidence type="ECO:0000256" key="4">
    <source>
        <dbReference type="ARBA" id="ARBA00023002"/>
    </source>
</evidence>
<feature type="non-terminal residue" evidence="9">
    <location>
        <position position="1"/>
    </location>
</feature>
<dbReference type="InterPro" id="IPR015881">
    <property type="entry name" value="ARHD_Rieske_2Fe_2S"/>
</dbReference>
<evidence type="ECO:0000259" key="8">
    <source>
        <dbReference type="PROSITE" id="PS51296"/>
    </source>
</evidence>
<protein>
    <recommendedName>
        <fullName evidence="8">Rieske domain-containing protein</fullName>
    </recommendedName>
</protein>
<dbReference type="InterPro" id="IPR015879">
    <property type="entry name" value="Ring_hydroxy_dOase_asu_C_dom"/>
</dbReference>
<dbReference type="SUPFAM" id="SSF50022">
    <property type="entry name" value="ISP domain"/>
    <property type="match status" value="1"/>
</dbReference>
<evidence type="ECO:0000256" key="3">
    <source>
        <dbReference type="ARBA" id="ARBA00022723"/>
    </source>
</evidence>
<dbReference type="PRINTS" id="PR00090">
    <property type="entry name" value="RNGDIOXGNASE"/>
</dbReference>
<keyword evidence="4" id="KW-0560">Oxidoreductase</keyword>
<dbReference type="GO" id="GO:0005506">
    <property type="term" value="F:iron ion binding"/>
    <property type="evidence" value="ECO:0007669"/>
    <property type="project" value="InterPro"/>
</dbReference>
<evidence type="ECO:0000313" key="9">
    <source>
        <dbReference type="EMBL" id="SVE06717.1"/>
    </source>
</evidence>
<gene>
    <name evidence="9" type="ORF">METZ01_LOCUS459571</name>
</gene>
<feature type="non-terminal residue" evidence="9">
    <location>
        <position position="252"/>
    </location>
</feature>
<proteinExistence type="predicted"/>